<feature type="domain" description="Mechanosensitive ion channel MscS porin" evidence="11">
    <location>
        <begin position="39"/>
        <end position="274"/>
    </location>
</feature>
<dbReference type="InterPro" id="IPR024393">
    <property type="entry name" value="MscS_porin"/>
</dbReference>
<dbReference type="Proteomes" id="UP000199561">
    <property type="component" value="Unassembled WGS sequence"/>
</dbReference>
<dbReference type="SUPFAM" id="SSF82861">
    <property type="entry name" value="Mechanosensitive channel protein MscS (YggB), transmembrane region"/>
    <property type="match status" value="1"/>
</dbReference>
<evidence type="ECO:0000256" key="2">
    <source>
        <dbReference type="ARBA" id="ARBA00008017"/>
    </source>
</evidence>
<evidence type="ECO:0000256" key="4">
    <source>
        <dbReference type="ARBA" id="ARBA00022692"/>
    </source>
</evidence>
<gene>
    <name evidence="14" type="ORF">SAMN05421880_10240</name>
</gene>
<evidence type="ECO:0000259" key="13">
    <source>
        <dbReference type="Pfam" id="PF21088"/>
    </source>
</evidence>
<feature type="transmembrane region" description="Helical" evidence="8">
    <location>
        <begin position="919"/>
        <end position="947"/>
    </location>
</feature>
<feature type="transmembrane region" description="Helical" evidence="8">
    <location>
        <begin position="655"/>
        <end position="674"/>
    </location>
</feature>
<dbReference type="Gene3D" id="1.10.287.1260">
    <property type="match status" value="1"/>
</dbReference>
<evidence type="ECO:0000313" key="15">
    <source>
        <dbReference type="Proteomes" id="UP000199561"/>
    </source>
</evidence>
<feature type="transmembrane region" description="Helical" evidence="8">
    <location>
        <begin position="574"/>
        <end position="595"/>
    </location>
</feature>
<evidence type="ECO:0000256" key="5">
    <source>
        <dbReference type="ARBA" id="ARBA00022989"/>
    </source>
</evidence>
<dbReference type="Pfam" id="PF21088">
    <property type="entry name" value="MS_channel_1st"/>
    <property type="match status" value="1"/>
</dbReference>
<sequence>MHIIKLIFVIFLLFGVGVDIGHSKASELASQLQSIQSKLETVSSGDETPQKKKLKEIYLNTQQVLLDHQEYLDKTQLYTEQLKKYPQQLEALRKQKSKTTSAQIDTAQLAKLSLPEMEQRYVTVQAKLSELQNQQQKLISEIVTLRQRAIKIREELVTTINARKVLTERSLSSSPHDISDEKVVDAQKILQEYQNQALTDKIRMLELEALVLPHAIDIATLQEDTVLKPEIHVLQQEAEWLIKQINLTRKSETEKVVEKTGQLLGDGKWQHPALLMMVKNNEDLAAKLSDYAERAANLMVQKAQYENRLNLITRNYATMQQRLEFQEEDDAVGTEIRKQFKQILSKPNIRNAQKLLNSAKLELFQLEQEKLEMLNDKAYFKNMTEGHAINSKDPAYQAIVDAFQELKNSRLHVIDQFMGVLHSYIKELEFYISIQTQLVEKIDQYELLLKENLLVTRSAKPVSLEVIDDFNAAISWLASNKTRSALIKVIDKVWLPALIIMGISLLIGLIFRLIYWPRYLRWEEAANEAWGKVNQDKVRYPVGMLLINLVQSALVALPFMLIHEVLQHSINTEINRALSLVFYVSAVTVFFWSFLLQLCRPGGLLVSQFDCHEDWVNKLYHDVKFYAPGIWVLAIVIGFTDALTDDVVRNSIGRAAFILLCIWLALFALGWTAMSRSGKALYSGKRLTLIQNPKLWMSLLFLQQFYMIVMAARGYYFAALYQSILIFQSISWVILCSLIFFLGYRSLLITQRRIAFKRALAKREEILAQRASAGSSEIEYVDDNYIDVKSISKQSATLLKISVWGVLLGGLSVIWLEMLPAFGFLEKIIIWRTSTMVEGEVVTRLITLETLLVALVILSLVIVGAHNLPGTLELLVLQHLSLNAGSGYAITTLLRYTIIIIGVMVAFQMIGMEWSKIQWLVAALGVGLGFGLQEIVANFVSGIILLFERPIRIGDLVTLNNVTGTVSKINIRATTLIDPDRKEVVVPNKTFITQQLINWSLTDQVTRIQIPVGIAYGSDCEKARSLLLDIARNHPSVLRDPEPSALFLEFGASSLNFELRVHVAQISDRMELIHDLHMEIHRRFAEEKIDIAFPQLDVHFYRGGDKKIPESR</sequence>
<keyword evidence="6 8" id="KW-0472">Membrane</keyword>
<feature type="coiled-coil region" evidence="7">
    <location>
        <begin position="114"/>
        <end position="148"/>
    </location>
</feature>
<dbReference type="InterPro" id="IPR049278">
    <property type="entry name" value="MS_channel_C"/>
</dbReference>
<dbReference type="Pfam" id="PF12795">
    <property type="entry name" value="MscS_porin"/>
    <property type="match status" value="1"/>
</dbReference>
<feature type="coiled-coil region" evidence="7">
    <location>
        <begin position="281"/>
        <end position="376"/>
    </location>
</feature>
<keyword evidence="7" id="KW-0175">Coiled coil</keyword>
<dbReference type="STRING" id="52442.SAMN05421880_10240"/>
<dbReference type="Pfam" id="PF21082">
    <property type="entry name" value="MS_channel_3rd"/>
    <property type="match status" value="1"/>
</dbReference>
<feature type="transmembrane region" description="Helical" evidence="8">
    <location>
        <begin position="801"/>
        <end position="825"/>
    </location>
</feature>
<feature type="transmembrane region" description="Helical" evidence="8">
    <location>
        <begin position="695"/>
        <end position="718"/>
    </location>
</feature>
<dbReference type="InterPro" id="IPR052702">
    <property type="entry name" value="MscS-like_channel"/>
</dbReference>
<evidence type="ECO:0000256" key="3">
    <source>
        <dbReference type="ARBA" id="ARBA00022475"/>
    </source>
</evidence>
<evidence type="ECO:0000256" key="8">
    <source>
        <dbReference type="SAM" id="Phobius"/>
    </source>
</evidence>
<keyword evidence="3" id="KW-1003">Cell membrane</keyword>
<feature type="transmembrane region" description="Helical" evidence="8">
    <location>
        <begin position="886"/>
        <end position="907"/>
    </location>
</feature>
<keyword evidence="15" id="KW-1185">Reference proteome</keyword>
<keyword evidence="4 8" id="KW-0812">Transmembrane</keyword>
<comment type="similarity">
    <text evidence="2">Belongs to the MscS (TC 1.A.23) family.</text>
</comment>
<dbReference type="InterPro" id="IPR011014">
    <property type="entry name" value="MscS_channel_TM-2"/>
</dbReference>
<dbReference type="SUPFAM" id="SSF82689">
    <property type="entry name" value="Mechanosensitive channel protein MscS (YggB), C-terminal domain"/>
    <property type="match status" value="1"/>
</dbReference>
<accession>A0A1I4LDX6</accession>
<evidence type="ECO:0000256" key="6">
    <source>
        <dbReference type="ARBA" id="ARBA00023136"/>
    </source>
</evidence>
<feature type="transmembrane region" description="Helical" evidence="8">
    <location>
        <begin position="625"/>
        <end position="643"/>
    </location>
</feature>
<dbReference type="PANTHER" id="PTHR30347:SF1">
    <property type="entry name" value="MECHANOSENSITIVE CHANNEL MSCK"/>
    <property type="match status" value="1"/>
</dbReference>
<evidence type="ECO:0000259" key="10">
    <source>
        <dbReference type="Pfam" id="PF12794"/>
    </source>
</evidence>
<evidence type="ECO:0000256" key="7">
    <source>
        <dbReference type="SAM" id="Coils"/>
    </source>
</evidence>
<dbReference type="Gene3D" id="3.30.70.100">
    <property type="match status" value="1"/>
</dbReference>
<name>A0A1I4LDX6_9PROT</name>
<feature type="domain" description="Mechanosensitive ion channel transmembrane helices 2/3" evidence="13">
    <location>
        <begin position="892"/>
        <end position="933"/>
    </location>
</feature>
<dbReference type="Pfam" id="PF00924">
    <property type="entry name" value="MS_channel_2nd"/>
    <property type="match status" value="1"/>
</dbReference>
<dbReference type="PANTHER" id="PTHR30347">
    <property type="entry name" value="POTASSIUM CHANNEL RELATED"/>
    <property type="match status" value="1"/>
</dbReference>
<dbReference type="InterPro" id="IPR023408">
    <property type="entry name" value="MscS_beta-dom_sf"/>
</dbReference>
<feature type="domain" description="Mechanosensitive ion channel MscS C-terminal" evidence="12">
    <location>
        <begin position="1009"/>
        <end position="1091"/>
    </location>
</feature>
<feature type="transmembrane region" description="Helical" evidence="8">
    <location>
        <begin position="724"/>
        <end position="744"/>
    </location>
</feature>
<feature type="transmembrane region" description="Helical" evidence="8">
    <location>
        <begin position="542"/>
        <end position="562"/>
    </location>
</feature>
<dbReference type="InterPro" id="IPR006685">
    <property type="entry name" value="MscS_channel_2nd"/>
</dbReference>
<evidence type="ECO:0000259" key="9">
    <source>
        <dbReference type="Pfam" id="PF00924"/>
    </source>
</evidence>
<evidence type="ECO:0000259" key="11">
    <source>
        <dbReference type="Pfam" id="PF12795"/>
    </source>
</evidence>
<dbReference type="InterPro" id="IPR025692">
    <property type="entry name" value="MscS_IM_dom1"/>
</dbReference>
<organism evidence="14 15">
    <name type="scientific">Nitrosomonas nitrosa</name>
    <dbReference type="NCBI Taxonomy" id="52442"/>
    <lineage>
        <taxon>Bacteria</taxon>
        <taxon>Pseudomonadati</taxon>
        <taxon>Pseudomonadota</taxon>
        <taxon>Betaproteobacteria</taxon>
        <taxon>Nitrosomonadales</taxon>
        <taxon>Nitrosomonadaceae</taxon>
        <taxon>Nitrosomonas</taxon>
    </lineage>
</organism>
<keyword evidence="5 8" id="KW-1133">Transmembrane helix</keyword>
<dbReference type="GO" id="GO:0005886">
    <property type="term" value="C:plasma membrane"/>
    <property type="evidence" value="ECO:0007669"/>
    <property type="project" value="UniProtKB-SubCell"/>
</dbReference>
<evidence type="ECO:0000259" key="12">
    <source>
        <dbReference type="Pfam" id="PF21082"/>
    </source>
</evidence>
<reference evidence="14 15" key="1">
    <citation type="submission" date="2016-10" db="EMBL/GenBank/DDBJ databases">
        <authorList>
            <person name="de Groot N.N."/>
        </authorList>
    </citation>
    <scope>NUCLEOTIDE SEQUENCE [LARGE SCALE GENOMIC DNA]</scope>
    <source>
        <strain evidence="14 15">Nm146</strain>
    </source>
</reference>
<feature type="domain" description="Mechanosensitive ion channel MscS" evidence="9">
    <location>
        <begin position="935"/>
        <end position="1000"/>
    </location>
</feature>
<protein>
    <submittedName>
        <fullName evidence="14">Potassium efflux system protein</fullName>
    </submittedName>
</protein>
<dbReference type="SUPFAM" id="SSF50182">
    <property type="entry name" value="Sm-like ribonucleoproteins"/>
    <property type="match status" value="1"/>
</dbReference>
<dbReference type="RefSeq" id="WP_090665893.1">
    <property type="nucleotide sequence ID" value="NZ_FOUF01000002.1"/>
</dbReference>
<evidence type="ECO:0000256" key="1">
    <source>
        <dbReference type="ARBA" id="ARBA00004651"/>
    </source>
</evidence>
<dbReference type="InterPro" id="IPR011066">
    <property type="entry name" value="MscS_channel_C_sf"/>
</dbReference>
<dbReference type="InterPro" id="IPR010920">
    <property type="entry name" value="LSM_dom_sf"/>
</dbReference>
<dbReference type="InterPro" id="IPR006686">
    <property type="entry name" value="MscS_channel_CS"/>
</dbReference>
<dbReference type="AlphaFoldDB" id="A0A1I4LDX6"/>
<dbReference type="InterPro" id="IPR049142">
    <property type="entry name" value="MS_channel_1st"/>
</dbReference>
<feature type="transmembrane region" description="Helical" evidence="8">
    <location>
        <begin position="493"/>
        <end position="515"/>
    </location>
</feature>
<comment type="subcellular location">
    <subcellularLocation>
        <location evidence="1">Cell membrane</location>
        <topology evidence="1">Multi-pass membrane protein</topology>
    </subcellularLocation>
</comment>
<dbReference type="Pfam" id="PF12794">
    <property type="entry name" value="MscS_TM"/>
    <property type="match status" value="1"/>
</dbReference>
<evidence type="ECO:0000313" key="14">
    <source>
        <dbReference type="EMBL" id="SFL89258.1"/>
    </source>
</evidence>
<feature type="domain" description="Mechanosensitive ion channel inner membrane" evidence="10">
    <location>
        <begin position="503"/>
        <end position="831"/>
    </location>
</feature>
<proteinExistence type="inferred from homology"/>
<dbReference type="Gene3D" id="2.30.30.60">
    <property type="match status" value="1"/>
</dbReference>
<dbReference type="EMBL" id="FOUF01000002">
    <property type="protein sequence ID" value="SFL89258.1"/>
    <property type="molecule type" value="Genomic_DNA"/>
</dbReference>
<feature type="transmembrane region" description="Helical" evidence="8">
    <location>
        <begin position="845"/>
        <end position="865"/>
    </location>
</feature>
<dbReference type="PROSITE" id="PS01246">
    <property type="entry name" value="UPF0003"/>
    <property type="match status" value="1"/>
</dbReference>
<dbReference type="GO" id="GO:0008381">
    <property type="term" value="F:mechanosensitive monoatomic ion channel activity"/>
    <property type="evidence" value="ECO:0007669"/>
    <property type="project" value="UniProtKB-ARBA"/>
</dbReference>